<dbReference type="Proteomes" id="UP000049023">
    <property type="component" value="Unassembled WGS sequence"/>
</dbReference>
<accession>A0A0T7LGA8</accession>
<dbReference type="EMBL" id="CFOH01000146">
    <property type="protein sequence ID" value="CFE48794.1"/>
    <property type="molecule type" value="Genomic_DNA"/>
</dbReference>
<dbReference type="EMBL" id="CNGE01000473">
    <property type="protein sequence ID" value="CKS82539.1"/>
    <property type="molecule type" value="Genomic_DNA"/>
</dbReference>
<dbReference type="Proteomes" id="UP000046680">
    <property type="component" value="Unassembled WGS sequence"/>
</dbReference>
<dbReference type="Proteomes" id="UP000045842">
    <property type="component" value="Unassembled WGS sequence"/>
</dbReference>
<dbReference type="Proteomes" id="UP000048948">
    <property type="component" value="Unassembled WGS sequence"/>
</dbReference>
<evidence type="ECO:0000313" key="12">
    <source>
        <dbReference type="Proteomes" id="UP000045842"/>
    </source>
</evidence>
<evidence type="ECO:0000313" key="9">
    <source>
        <dbReference type="EMBL" id="COW51698.1"/>
    </source>
</evidence>
<dbReference type="EMBL" id="CSAE01000481">
    <property type="protein sequence ID" value="COW36496.1"/>
    <property type="molecule type" value="Genomic_DNA"/>
</dbReference>
<dbReference type="EMBL" id="CGCX01000452">
    <property type="protein sequence ID" value="CFR76381.1"/>
    <property type="molecule type" value="Genomic_DNA"/>
</dbReference>
<evidence type="ECO:0000313" key="10">
    <source>
        <dbReference type="Proteomes" id="UP000038802"/>
    </source>
</evidence>
<dbReference type="Proteomes" id="UP000046947">
    <property type="component" value="Unassembled WGS sequence"/>
</dbReference>
<proteinExistence type="predicted"/>
<dbReference type="Proteomes" id="UP000038802">
    <property type="component" value="Unassembled WGS sequence"/>
</dbReference>
<dbReference type="Proteomes" id="UP000048289">
    <property type="component" value="Unassembled WGS sequence"/>
</dbReference>
<evidence type="ECO:0000313" key="15">
    <source>
        <dbReference type="Proteomes" id="UP000048289"/>
    </source>
</evidence>
<dbReference type="EMBL" id="CSAD01000264">
    <property type="protein sequence ID" value="COV56832.1"/>
    <property type="molecule type" value="Genomic_DNA"/>
</dbReference>
<evidence type="ECO:0000313" key="7">
    <source>
        <dbReference type="EMBL" id="COW23015.1"/>
    </source>
</evidence>
<name>A0A0T7LGA8_MYCTX</name>
<evidence type="ECO:0000313" key="16">
    <source>
        <dbReference type="Proteomes" id="UP000048600"/>
    </source>
</evidence>
<evidence type="ECO:0000313" key="14">
    <source>
        <dbReference type="Proteomes" id="UP000046947"/>
    </source>
</evidence>
<evidence type="ECO:0000313" key="13">
    <source>
        <dbReference type="Proteomes" id="UP000046680"/>
    </source>
</evidence>
<evidence type="ECO:0000313" key="2">
    <source>
        <dbReference type="EMBL" id="CFE48794.1"/>
    </source>
</evidence>
<evidence type="ECO:0000313" key="17">
    <source>
        <dbReference type="Proteomes" id="UP000048948"/>
    </source>
</evidence>
<dbReference type="Proteomes" id="UP000044938">
    <property type="component" value="Unassembled WGS sequence"/>
</dbReference>
<dbReference type="EMBL" id="CFOE01000267">
    <property type="protein sequence ID" value="CFE39785.1"/>
    <property type="molecule type" value="Genomic_DNA"/>
</dbReference>
<dbReference type="EMBL" id="CSAJ01000384">
    <property type="protein sequence ID" value="COW51698.1"/>
    <property type="molecule type" value="Genomic_DNA"/>
</dbReference>
<dbReference type="EMBL" id="CHKL01000186">
    <property type="protein sequence ID" value="COW23015.1"/>
    <property type="molecule type" value="Genomic_DNA"/>
</dbReference>
<protein>
    <submittedName>
        <fullName evidence="8">Uncharacterized protein</fullName>
    </submittedName>
</protein>
<dbReference type="EMBL" id="CNFU01000812">
    <property type="protein sequence ID" value="CKS55396.1"/>
    <property type="molecule type" value="Genomic_DNA"/>
</dbReference>
<dbReference type="AlphaFoldDB" id="A0A0T7LGA8"/>
<evidence type="ECO:0000313" key="5">
    <source>
        <dbReference type="EMBL" id="CKS82539.1"/>
    </source>
</evidence>
<reference evidence="8" key="1">
    <citation type="submission" date="2015-03" db="EMBL/GenBank/DDBJ databases">
        <authorList>
            <person name="Murphy D."/>
        </authorList>
    </citation>
    <scope>NUCLEOTIDE SEQUENCE [LARGE SCALE GENOMIC DNA]</scope>
    <source>
        <strain evidence="8">K00500041</strain>
    </source>
</reference>
<evidence type="ECO:0000313" key="8">
    <source>
        <dbReference type="EMBL" id="COW36496.1"/>
    </source>
</evidence>
<evidence type="ECO:0000313" key="6">
    <source>
        <dbReference type="EMBL" id="COV56832.1"/>
    </source>
</evidence>
<evidence type="ECO:0000313" key="4">
    <source>
        <dbReference type="EMBL" id="CKS55396.1"/>
    </source>
</evidence>
<organism evidence="8 10">
    <name type="scientific">Mycobacterium tuberculosis</name>
    <dbReference type="NCBI Taxonomy" id="1773"/>
    <lineage>
        <taxon>Bacteria</taxon>
        <taxon>Bacillati</taxon>
        <taxon>Actinomycetota</taxon>
        <taxon>Actinomycetes</taxon>
        <taxon>Mycobacteriales</taxon>
        <taxon>Mycobacteriaceae</taxon>
        <taxon>Mycobacterium</taxon>
        <taxon>Mycobacterium tuberculosis complex</taxon>
    </lineage>
</organism>
<gene>
    <name evidence="3" type="ORF">ERS007657_01461</name>
    <name evidence="6" type="ORF">ERS007679_02085</name>
    <name evidence="1" type="ORF">ERS007681_02173</name>
    <name evidence="2" type="ORF">ERS007688_01215</name>
    <name evidence="8" type="ORF">ERS007703_03499</name>
    <name evidence="9" type="ORF">ERS007720_02780</name>
    <name evidence="7" type="ORF">ERS007741_01889</name>
    <name evidence="5" type="ORF">ERS027646_02521</name>
    <name evidence="4" type="ORF">ERS027661_03234</name>
</gene>
<evidence type="ECO:0000313" key="11">
    <source>
        <dbReference type="Proteomes" id="UP000044938"/>
    </source>
</evidence>
<reference evidence="10 11" key="2">
    <citation type="submission" date="2015-03" db="EMBL/GenBank/DDBJ databases">
        <authorList>
            <consortium name="Pathogen Informatics"/>
        </authorList>
    </citation>
    <scope>NUCLEOTIDE SEQUENCE [LARGE SCALE GENOMIC DNA]</scope>
    <source>
        <strain evidence="5 17">Bir 172</strain>
        <strain evidence="4 18">Bir 187</strain>
        <strain evidence="3 13">C09601061</strain>
        <strain evidence="6 12">G09801536</strain>
        <strain evidence="1 15">G09901357</strain>
        <strain evidence="2 14">H09601792</strain>
        <strain evidence="10">K00500041</strain>
        <strain evidence="9 11">M09401471</strain>
        <strain evidence="7 16">P00601463</strain>
    </source>
</reference>
<dbReference type="Proteomes" id="UP000048600">
    <property type="component" value="Unassembled WGS sequence"/>
</dbReference>
<evidence type="ECO:0000313" key="18">
    <source>
        <dbReference type="Proteomes" id="UP000049023"/>
    </source>
</evidence>
<evidence type="ECO:0000313" key="1">
    <source>
        <dbReference type="EMBL" id="CFE39785.1"/>
    </source>
</evidence>
<sequence>MIDSAAIVALNNGSSERYSKLRPLRGSRARLIAPASCTLNPRLRASRPIALPEDRASTGLKLAARARPAGSAVAVSPGR</sequence>
<evidence type="ECO:0000313" key="3">
    <source>
        <dbReference type="EMBL" id="CFR76381.1"/>
    </source>
</evidence>